<evidence type="ECO:0000313" key="4">
    <source>
        <dbReference type="EMBL" id="NGO64414.1"/>
    </source>
</evidence>
<accession>A0A6M1RRV9</accession>
<dbReference type="SUPFAM" id="SSF55729">
    <property type="entry name" value="Acyl-CoA N-acyltransferases (Nat)"/>
    <property type="match status" value="1"/>
</dbReference>
<evidence type="ECO:0000256" key="2">
    <source>
        <dbReference type="ARBA" id="ARBA00023315"/>
    </source>
</evidence>
<evidence type="ECO:0000259" key="3">
    <source>
        <dbReference type="PROSITE" id="PS51186"/>
    </source>
</evidence>
<protein>
    <submittedName>
        <fullName evidence="4">GNAT family N-acetyltransferase</fullName>
    </submittedName>
</protein>
<dbReference type="CDD" id="cd04301">
    <property type="entry name" value="NAT_SF"/>
    <property type="match status" value="1"/>
</dbReference>
<gene>
    <name evidence="4" type="ORF">G6N76_12115</name>
</gene>
<dbReference type="InterPro" id="IPR016181">
    <property type="entry name" value="Acyl_CoA_acyltransferase"/>
</dbReference>
<organism evidence="4 5">
    <name type="scientific">Rhizobium daejeonense</name>
    <dbReference type="NCBI Taxonomy" id="240521"/>
    <lineage>
        <taxon>Bacteria</taxon>
        <taxon>Pseudomonadati</taxon>
        <taxon>Pseudomonadota</taxon>
        <taxon>Alphaproteobacteria</taxon>
        <taxon>Hyphomicrobiales</taxon>
        <taxon>Rhizobiaceae</taxon>
        <taxon>Rhizobium/Agrobacterium group</taxon>
        <taxon>Rhizobium</taxon>
    </lineage>
</organism>
<dbReference type="PROSITE" id="PS51186">
    <property type="entry name" value="GNAT"/>
    <property type="match status" value="1"/>
</dbReference>
<keyword evidence="5" id="KW-1185">Reference proteome</keyword>
<keyword evidence="2" id="KW-0012">Acyltransferase</keyword>
<sequence length="166" mass="18793">MYFVRTASERDVGQVRTLLDETFHATYDPFYGADKVRQMVDGWHSANAIKARIGKRGAEFLVADSGREIGGLGYAAMYPKMAKTVMLHQLYVRPSSQNEGIGRDIFAELETCFPDAEIMRVEVALPNVRAMSFYERLGFTEVDRMEEWGAPNSGLPAIIMEKRLEF</sequence>
<dbReference type="Pfam" id="PF13673">
    <property type="entry name" value="Acetyltransf_10"/>
    <property type="match status" value="1"/>
</dbReference>
<keyword evidence="1 4" id="KW-0808">Transferase</keyword>
<dbReference type="GO" id="GO:0016747">
    <property type="term" value="F:acyltransferase activity, transferring groups other than amino-acyl groups"/>
    <property type="evidence" value="ECO:0007669"/>
    <property type="project" value="InterPro"/>
</dbReference>
<feature type="domain" description="N-acetyltransferase" evidence="3">
    <location>
        <begin position="2"/>
        <end position="165"/>
    </location>
</feature>
<dbReference type="InterPro" id="IPR000182">
    <property type="entry name" value="GNAT_dom"/>
</dbReference>
<dbReference type="Proteomes" id="UP000477849">
    <property type="component" value="Unassembled WGS sequence"/>
</dbReference>
<reference evidence="4 5" key="1">
    <citation type="submission" date="2020-02" db="EMBL/GenBank/DDBJ databases">
        <title>Genome sequence of the type strain CCBAU10050 of Rhizobium daejeonense.</title>
        <authorList>
            <person name="Gao J."/>
            <person name="Sun J."/>
        </authorList>
    </citation>
    <scope>NUCLEOTIDE SEQUENCE [LARGE SCALE GENOMIC DNA]</scope>
    <source>
        <strain evidence="4 5">CCBAU10050</strain>
    </source>
</reference>
<dbReference type="AlphaFoldDB" id="A0A6M1RRV9"/>
<evidence type="ECO:0000256" key="1">
    <source>
        <dbReference type="ARBA" id="ARBA00022679"/>
    </source>
</evidence>
<dbReference type="PANTHER" id="PTHR43072">
    <property type="entry name" value="N-ACETYLTRANSFERASE"/>
    <property type="match status" value="1"/>
</dbReference>
<dbReference type="PANTHER" id="PTHR43072:SF23">
    <property type="entry name" value="UPF0039 PROTEIN C11D3.02C"/>
    <property type="match status" value="1"/>
</dbReference>
<proteinExistence type="predicted"/>
<dbReference type="EMBL" id="JAAKZH010000003">
    <property type="protein sequence ID" value="NGO64414.1"/>
    <property type="molecule type" value="Genomic_DNA"/>
</dbReference>
<dbReference type="Gene3D" id="3.40.630.30">
    <property type="match status" value="1"/>
</dbReference>
<dbReference type="RefSeq" id="WP_163904924.1">
    <property type="nucleotide sequence ID" value="NZ_CP048427.1"/>
</dbReference>
<comment type="caution">
    <text evidence="4">The sequence shown here is derived from an EMBL/GenBank/DDBJ whole genome shotgun (WGS) entry which is preliminary data.</text>
</comment>
<evidence type="ECO:0000313" key="5">
    <source>
        <dbReference type="Proteomes" id="UP000477849"/>
    </source>
</evidence>
<name>A0A6M1RRV9_9HYPH</name>